<evidence type="ECO:0000256" key="1">
    <source>
        <dbReference type="SAM" id="MobiDB-lite"/>
    </source>
</evidence>
<feature type="region of interest" description="Disordered" evidence="1">
    <location>
        <begin position="72"/>
        <end position="97"/>
    </location>
</feature>
<evidence type="ECO:0000313" key="3">
    <source>
        <dbReference type="Proteomes" id="UP000800035"/>
    </source>
</evidence>
<sequence>MIVITKTIIHHCPEAPISYPSFKKNTPITVTVAPIATSSIAKFFIQRGDADETHMLNYISIQPLAPPSVEQKTFPTLIKKTHPNKRKQPSQSPSSLH</sequence>
<evidence type="ECO:0000313" key="2">
    <source>
        <dbReference type="EMBL" id="KAF1950621.1"/>
    </source>
</evidence>
<dbReference type="Proteomes" id="UP000800035">
    <property type="component" value="Unassembled WGS sequence"/>
</dbReference>
<feature type="compositionally biased region" description="Basic residues" evidence="1">
    <location>
        <begin position="79"/>
        <end position="88"/>
    </location>
</feature>
<gene>
    <name evidence="2" type="ORF">CC80DRAFT_226664</name>
</gene>
<keyword evidence="3" id="KW-1185">Reference proteome</keyword>
<protein>
    <submittedName>
        <fullName evidence="2">Uncharacterized protein</fullName>
    </submittedName>
</protein>
<dbReference type="AlphaFoldDB" id="A0A6A5TDD6"/>
<accession>A0A6A5TDD6</accession>
<proteinExistence type="predicted"/>
<reference evidence="2" key="1">
    <citation type="journal article" date="2020" name="Stud. Mycol.">
        <title>101 Dothideomycetes genomes: a test case for predicting lifestyles and emergence of pathogens.</title>
        <authorList>
            <person name="Haridas S."/>
            <person name="Albert R."/>
            <person name="Binder M."/>
            <person name="Bloem J."/>
            <person name="Labutti K."/>
            <person name="Salamov A."/>
            <person name="Andreopoulos B."/>
            <person name="Baker S."/>
            <person name="Barry K."/>
            <person name="Bills G."/>
            <person name="Bluhm B."/>
            <person name="Cannon C."/>
            <person name="Castanera R."/>
            <person name="Culley D."/>
            <person name="Daum C."/>
            <person name="Ezra D."/>
            <person name="Gonzalez J."/>
            <person name="Henrissat B."/>
            <person name="Kuo A."/>
            <person name="Liang C."/>
            <person name="Lipzen A."/>
            <person name="Lutzoni F."/>
            <person name="Magnuson J."/>
            <person name="Mondo S."/>
            <person name="Nolan M."/>
            <person name="Ohm R."/>
            <person name="Pangilinan J."/>
            <person name="Park H.-J."/>
            <person name="Ramirez L."/>
            <person name="Alfaro M."/>
            <person name="Sun H."/>
            <person name="Tritt A."/>
            <person name="Yoshinaga Y."/>
            <person name="Zwiers L.-H."/>
            <person name="Turgeon B."/>
            <person name="Goodwin S."/>
            <person name="Spatafora J."/>
            <person name="Crous P."/>
            <person name="Grigoriev I."/>
        </authorList>
    </citation>
    <scope>NUCLEOTIDE SEQUENCE</scope>
    <source>
        <strain evidence="2">CBS 675.92</strain>
    </source>
</reference>
<organism evidence="2 3">
    <name type="scientific">Byssothecium circinans</name>
    <dbReference type="NCBI Taxonomy" id="147558"/>
    <lineage>
        <taxon>Eukaryota</taxon>
        <taxon>Fungi</taxon>
        <taxon>Dikarya</taxon>
        <taxon>Ascomycota</taxon>
        <taxon>Pezizomycotina</taxon>
        <taxon>Dothideomycetes</taxon>
        <taxon>Pleosporomycetidae</taxon>
        <taxon>Pleosporales</taxon>
        <taxon>Massarineae</taxon>
        <taxon>Massarinaceae</taxon>
        <taxon>Byssothecium</taxon>
    </lineage>
</organism>
<name>A0A6A5TDD6_9PLEO</name>
<dbReference type="EMBL" id="ML977024">
    <property type="protein sequence ID" value="KAF1950621.1"/>
    <property type="molecule type" value="Genomic_DNA"/>
</dbReference>